<evidence type="ECO:0008006" key="6">
    <source>
        <dbReference type="Google" id="ProtNLM"/>
    </source>
</evidence>
<dbReference type="Pfam" id="PF01610">
    <property type="entry name" value="DDE_Tnp_ISL3"/>
    <property type="match status" value="1"/>
</dbReference>
<dbReference type="InterPro" id="IPR002560">
    <property type="entry name" value="Transposase_DDE"/>
</dbReference>
<dbReference type="PANTHER" id="PTHR33498">
    <property type="entry name" value="TRANSPOSASE FOR INSERTION SEQUENCE ELEMENT IS1557"/>
    <property type="match status" value="1"/>
</dbReference>
<dbReference type="InterPro" id="IPR029261">
    <property type="entry name" value="Transposase_Znf"/>
</dbReference>
<evidence type="ECO:0000313" key="4">
    <source>
        <dbReference type="EMBL" id="BCO08867.1"/>
    </source>
</evidence>
<dbReference type="InterPro" id="IPR047951">
    <property type="entry name" value="Transpos_ISL3"/>
</dbReference>
<sequence length="314" mass="36676">MRDIDLYYHLLGLEKPWSVARVELDPGSQRVDIWVDHPRGEKWPCPECGKPGNLHDHAEERTWRHLDSCQFQTFLHARPPRMKCSRHGVRRVRLPWAEPHARFTLLFEGFAIDVLLHTSIQAARRILRVSWDEAYHLMERAVTRGLRRKGCKTIPVIGVDEKSVGKGQRNYVTVVSDLGRSTVEEVIVGRSSRSLETYFQQLTPQQRDTIEAVSMDMSSAYISAVEKTWPEDGRDKIVFDRFHVMKQLGDAVDKVRRQEHKALLRAGSSLLTGTRYIWLYARENLPEKYWNRFFRLTGVYRDSPFLTKKLQEFS</sequence>
<dbReference type="NCBIfam" id="NF033550">
    <property type="entry name" value="transpos_ISL3"/>
    <property type="match status" value="1"/>
</dbReference>
<dbReference type="Pfam" id="PF13542">
    <property type="entry name" value="HTH_Tnp_ISL3"/>
    <property type="match status" value="1"/>
</dbReference>
<organism evidence="4 5">
    <name type="scientific">Desulfolithobacter dissulfuricans</name>
    <dbReference type="NCBI Taxonomy" id="2795293"/>
    <lineage>
        <taxon>Bacteria</taxon>
        <taxon>Pseudomonadati</taxon>
        <taxon>Thermodesulfobacteriota</taxon>
        <taxon>Desulfobulbia</taxon>
        <taxon>Desulfobulbales</taxon>
        <taxon>Desulfobulbaceae</taxon>
        <taxon>Desulfolithobacter</taxon>
    </lineage>
</organism>
<keyword evidence="5" id="KW-1185">Reference proteome</keyword>
<evidence type="ECO:0000259" key="1">
    <source>
        <dbReference type="Pfam" id="PF01610"/>
    </source>
</evidence>
<reference evidence="4" key="1">
    <citation type="submission" date="2020-12" db="EMBL/GenBank/DDBJ databases">
        <title>Desulfobium dissulfuricans gen. nov., sp. nov., a novel mesophilic, sulfate-reducing bacterium isolated from a deep-sea hydrothermal vent.</title>
        <authorList>
            <person name="Hashimoto Y."/>
            <person name="Tame A."/>
            <person name="Sawayama S."/>
            <person name="Miyazaki J."/>
            <person name="Takai K."/>
            <person name="Nakagawa S."/>
        </authorList>
    </citation>
    <scope>NUCLEOTIDE SEQUENCE</scope>
    <source>
        <strain evidence="4">GF1</strain>
    </source>
</reference>
<dbReference type="Proteomes" id="UP001063350">
    <property type="component" value="Chromosome"/>
</dbReference>
<dbReference type="Pfam" id="PF14690">
    <property type="entry name" value="Zn_ribbon_ISL3"/>
    <property type="match status" value="1"/>
</dbReference>
<dbReference type="KEGG" id="ddu:GF1_12430"/>
<name>A0A915U1M0_9BACT</name>
<proteinExistence type="predicted"/>
<dbReference type="InterPro" id="IPR032877">
    <property type="entry name" value="Transposase_HTH"/>
</dbReference>
<feature type="domain" description="Transposase IS204/IS1001/IS1096/IS1165 zinc-finger" evidence="3">
    <location>
        <begin position="42"/>
        <end position="87"/>
    </location>
</feature>
<dbReference type="PANTHER" id="PTHR33498:SF1">
    <property type="entry name" value="TRANSPOSASE FOR INSERTION SEQUENCE ELEMENT IS1557"/>
    <property type="match status" value="1"/>
</dbReference>
<accession>A0A915U1M0</accession>
<dbReference type="AlphaFoldDB" id="A0A915U1M0"/>
<evidence type="ECO:0000313" key="5">
    <source>
        <dbReference type="Proteomes" id="UP001063350"/>
    </source>
</evidence>
<gene>
    <name evidence="4" type="ORF">GF1_12430</name>
</gene>
<dbReference type="EMBL" id="AP024233">
    <property type="protein sequence ID" value="BCO08867.1"/>
    <property type="molecule type" value="Genomic_DNA"/>
</dbReference>
<feature type="domain" description="Transposase IS204/IS1001/IS1096/IS1165 DDE" evidence="1">
    <location>
        <begin position="157"/>
        <end position="297"/>
    </location>
</feature>
<feature type="domain" description="Transposase IS204/IS1001/IS1096/IS1165 helix-turn-helix" evidence="2">
    <location>
        <begin position="93"/>
        <end position="139"/>
    </location>
</feature>
<evidence type="ECO:0000259" key="2">
    <source>
        <dbReference type="Pfam" id="PF13542"/>
    </source>
</evidence>
<evidence type="ECO:0000259" key="3">
    <source>
        <dbReference type="Pfam" id="PF14690"/>
    </source>
</evidence>
<protein>
    <recommendedName>
        <fullName evidence="6">Transposase</fullName>
    </recommendedName>
</protein>